<evidence type="ECO:0000259" key="2">
    <source>
        <dbReference type="PROSITE" id="PS50011"/>
    </source>
</evidence>
<dbReference type="InterPro" id="IPR051681">
    <property type="entry name" value="Ser/Thr_Kinases-Pseudokinases"/>
</dbReference>
<reference evidence="4" key="1">
    <citation type="journal article" date="2010" name="Science">
        <title>Signatures of adaptation to obligate biotrophy in the Hyaloperonospora arabidopsidis genome.</title>
        <authorList>
            <person name="Baxter L."/>
            <person name="Tripathy S."/>
            <person name="Ishaque N."/>
            <person name="Boot N."/>
            <person name="Cabral A."/>
            <person name="Kemen E."/>
            <person name="Thines M."/>
            <person name="Ah-Fong A."/>
            <person name="Anderson R."/>
            <person name="Badejoko W."/>
            <person name="Bittner-Eddy P."/>
            <person name="Boore J.L."/>
            <person name="Chibucos M.C."/>
            <person name="Coates M."/>
            <person name="Dehal P."/>
            <person name="Delehaunty K."/>
            <person name="Dong S."/>
            <person name="Downton P."/>
            <person name="Dumas B."/>
            <person name="Fabro G."/>
            <person name="Fronick C."/>
            <person name="Fuerstenberg S.I."/>
            <person name="Fulton L."/>
            <person name="Gaulin E."/>
            <person name="Govers F."/>
            <person name="Hughes L."/>
            <person name="Humphray S."/>
            <person name="Jiang R.H."/>
            <person name="Judelson H."/>
            <person name="Kamoun S."/>
            <person name="Kyung K."/>
            <person name="Meijer H."/>
            <person name="Minx P."/>
            <person name="Morris P."/>
            <person name="Nelson J."/>
            <person name="Phuntumart V."/>
            <person name="Qutob D."/>
            <person name="Rehmany A."/>
            <person name="Rougon-Cardoso A."/>
            <person name="Ryden P."/>
            <person name="Torto-Alalibo T."/>
            <person name="Studholme D."/>
            <person name="Wang Y."/>
            <person name="Win J."/>
            <person name="Wood J."/>
            <person name="Clifton S.W."/>
            <person name="Rogers J."/>
            <person name="Van den Ackerveken G."/>
            <person name="Jones J.D."/>
            <person name="McDowell J.M."/>
            <person name="Beynon J."/>
            <person name="Tyler B.M."/>
        </authorList>
    </citation>
    <scope>NUCLEOTIDE SEQUENCE [LARGE SCALE GENOMIC DNA]</scope>
    <source>
        <strain evidence="4">Emoy2</strain>
    </source>
</reference>
<dbReference type="InterPro" id="IPR011009">
    <property type="entry name" value="Kinase-like_dom_sf"/>
</dbReference>
<evidence type="ECO:0000313" key="4">
    <source>
        <dbReference type="Proteomes" id="UP000011713"/>
    </source>
</evidence>
<keyword evidence="1" id="KW-0812">Transmembrane</keyword>
<dbReference type="Proteomes" id="UP000011713">
    <property type="component" value="Unassembled WGS sequence"/>
</dbReference>
<accession>M4C477</accession>
<dbReference type="STRING" id="559515.M4C477"/>
<keyword evidence="4" id="KW-1185">Reference proteome</keyword>
<feature type="transmembrane region" description="Helical" evidence="1">
    <location>
        <begin position="210"/>
        <end position="235"/>
    </location>
</feature>
<evidence type="ECO:0000256" key="1">
    <source>
        <dbReference type="SAM" id="Phobius"/>
    </source>
</evidence>
<dbReference type="InterPro" id="IPR001245">
    <property type="entry name" value="Ser-Thr/Tyr_kinase_cat_dom"/>
</dbReference>
<dbReference type="EMBL" id="JH598208">
    <property type="status" value="NOT_ANNOTATED_CDS"/>
    <property type="molecule type" value="Genomic_DNA"/>
</dbReference>
<dbReference type="EnsemblProtists" id="HpaT813895">
    <property type="protein sequence ID" value="HpaP813895"/>
    <property type="gene ID" value="HpaG813895"/>
</dbReference>
<organism evidence="3 4">
    <name type="scientific">Hyaloperonospora arabidopsidis (strain Emoy2)</name>
    <name type="common">Downy mildew agent</name>
    <name type="synonym">Peronospora arabidopsidis</name>
    <dbReference type="NCBI Taxonomy" id="559515"/>
    <lineage>
        <taxon>Eukaryota</taxon>
        <taxon>Sar</taxon>
        <taxon>Stramenopiles</taxon>
        <taxon>Oomycota</taxon>
        <taxon>Peronosporomycetes</taxon>
        <taxon>Peronosporales</taxon>
        <taxon>Peronosporaceae</taxon>
        <taxon>Hyaloperonospora</taxon>
    </lineage>
</organism>
<dbReference type="VEuPathDB" id="FungiDB:HpaG813895"/>
<keyword evidence="1" id="KW-1133">Transmembrane helix</keyword>
<name>M4C477_HYAAE</name>
<dbReference type="eggNOG" id="KOG0196">
    <property type="taxonomic scope" value="Eukaryota"/>
</dbReference>
<proteinExistence type="predicted"/>
<dbReference type="Gene3D" id="1.10.510.10">
    <property type="entry name" value="Transferase(Phosphotransferase) domain 1"/>
    <property type="match status" value="1"/>
</dbReference>
<dbReference type="Pfam" id="PF07714">
    <property type="entry name" value="PK_Tyr_Ser-Thr"/>
    <property type="match status" value="1"/>
</dbReference>
<dbReference type="AlphaFoldDB" id="M4C477"/>
<dbReference type="InterPro" id="IPR000719">
    <property type="entry name" value="Prot_kinase_dom"/>
</dbReference>
<sequence length="550" mass="60585">MVDVQLTEWMDVNVSKLLIQAADKKVLKKELELSIVFGNGALRGLKGLVQIHVGGMKTTFESGWLPEGTHLNQLIFDATAVEELALRTSVTIEHVVICSSKLSFPTMVLGLNTAVTTLTYRVNGKRVQQAFEYRGLQSDGKSVDMSRGEPMSCIREEMIGELAICIVKEVQSSTTYVDALGENNNNAVARARRSLGSLSASTAVYRDSPLAPVIVLINTCSVVLVVVLIVVMSFFRRFKSKARKLVDKRHSLSGRDDGSFLGPGGDTQSGVMDAGDAKIIADMDLGKGQVNLHKKLGTQGLWLGEYKDTQVVALKFVPRELVMSIKEVNAVRMSYVPLRHDNIVHFLGSSWTDCEEVLIVVEHMAKGSLRSVLADTKIDLAWPQRLQMSKDICRGLNFVRSIERINLSPHLTARSVLVDALLVCKVDIFDYASSLRTDWGPARSFGHGDISSRAPELLKGDKITAAAEVYALGIIFCEISSRNKLFEHELEERGPTLADIFIATEVVAQRLKPSPAEDAPAAFRALTVRCLCYEPSERPKLREVLDMIPT</sequence>
<dbReference type="PANTHER" id="PTHR44329:SF214">
    <property type="entry name" value="PROTEIN KINASE DOMAIN-CONTAINING PROTEIN"/>
    <property type="match status" value="1"/>
</dbReference>
<dbReference type="GO" id="GO:0005524">
    <property type="term" value="F:ATP binding"/>
    <property type="evidence" value="ECO:0007669"/>
    <property type="project" value="InterPro"/>
</dbReference>
<dbReference type="Gene3D" id="3.30.200.20">
    <property type="entry name" value="Phosphorylase Kinase, domain 1"/>
    <property type="match status" value="1"/>
</dbReference>
<dbReference type="InParanoid" id="M4C477"/>
<reference evidence="3" key="2">
    <citation type="submission" date="2015-06" db="UniProtKB">
        <authorList>
            <consortium name="EnsemblProtists"/>
        </authorList>
    </citation>
    <scope>IDENTIFICATION</scope>
    <source>
        <strain evidence="3">Emoy2</strain>
    </source>
</reference>
<protein>
    <recommendedName>
        <fullName evidence="2">Protein kinase domain-containing protein</fullName>
    </recommendedName>
</protein>
<evidence type="ECO:0000313" key="3">
    <source>
        <dbReference type="EnsemblProtists" id="HpaP813895"/>
    </source>
</evidence>
<dbReference type="HOGENOM" id="CLU_026272_0_0_1"/>
<dbReference type="GO" id="GO:0004674">
    <property type="term" value="F:protein serine/threonine kinase activity"/>
    <property type="evidence" value="ECO:0007669"/>
    <property type="project" value="TreeGrafter"/>
</dbReference>
<dbReference type="PROSITE" id="PS50011">
    <property type="entry name" value="PROTEIN_KINASE_DOM"/>
    <property type="match status" value="1"/>
</dbReference>
<dbReference type="SUPFAM" id="SSF56112">
    <property type="entry name" value="Protein kinase-like (PK-like)"/>
    <property type="match status" value="1"/>
</dbReference>
<feature type="domain" description="Protein kinase" evidence="2">
    <location>
        <begin position="279"/>
        <end position="550"/>
    </location>
</feature>
<keyword evidence="1" id="KW-0472">Membrane</keyword>
<dbReference type="OMA" id="CWTEREE"/>
<dbReference type="PANTHER" id="PTHR44329">
    <property type="entry name" value="SERINE/THREONINE-PROTEIN KINASE TNNI3K-RELATED"/>
    <property type="match status" value="1"/>
</dbReference>